<keyword evidence="5" id="KW-0777">Teichoic acid biosynthesis</keyword>
<dbReference type="RefSeq" id="WP_095540208.1">
    <property type="nucleotide sequence ID" value="NZ_NSJB01000008.1"/>
</dbReference>
<keyword evidence="8" id="KW-1185">Reference proteome</keyword>
<dbReference type="PANTHER" id="PTHR37316:SF3">
    <property type="entry name" value="TEICHOIC ACID GLYCEROL-PHOSPHATE TRANSFERASE"/>
    <property type="match status" value="1"/>
</dbReference>
<dbReference type="InterPro" id="IPR051612">
    <property type="entry name" value="Teichoic_Acid_Biosynth"/>
</dbReference>
<dbReference type="GO" id="GO:0019350">
    <property type="term" value="P:teichoic acid biosynthetic process"/>
    <property type="evidence" value="ECO:0007669"/>
    <property type="project" value="UniProtKB-KW"/>
</dbReference>
<dbReference type="InterPro" id="IPR043148">
    <property type="entry name" value="TagF_C"/>
</dbReference>
<comment type="subcellular location">
    <subcellularLocation>
        <location evidence="1">Cell membrane</location>
        <topology evidence="1">Peripheral membrane protein</topology>
    </subcellularLocation>
</comment>
<evidence type="ECO:0000256" key="1">
    <source>
        <dbReference type="ARBA" id="ARBA00004202"/>
    </source>
</evidence>
<dbReference type="Gene3D" id="3.40.50.12580">
    <property type="match status" value="1"/>
</dbReference>
<proteinExistence type="inferred from homology"/>
<dbReference type="Proteomes" id="UP000218054">
    <property type="component" value="Unassembled WGS sequence"/>
</dbReference>
<comment type="similarity">
    <text evidence="2">Belongs to the CDP-glycerol glycerophosphotransferase family.</text>
</comment>
<dbReference type="InterPro" id="IPR007554">
    <property type="entry name" value="Glycerophosphate_synth"/>
</dbReference>
<evidence type="ECO:0000256" key="5">
    <source>
        <dbReference type="ARBA" id="ARBA00022944"/>
    </source>
</evidence>
<protein>
    <recommendedName>
        <fullName evidence="9">CDP-glycerol:poly(Glycerophosphate) glycerophosphotransferase</fullName>
    </recommendedName>
</protein>
<dbReference type="GO" id="GO:0047355">
    <property type="term" value="F:CDP-glycerol glycerophosphotransferase activity"/>
    <property type="evidence" value="ECO:0007669"/>
    <property type="project" value="InterPro"/>
</dbReference>
<dbReference type="Pfam" id="PF04464">
    <property type="entry name" value="Glyphos_transf"/>
    <property type="match status" value="1"/>
</dbReference>
<accession>A0A2A2AFV2</accession>
<name>A0A2A2AFV2_9BURK</name>
<evidence type="ECO:0000256" key="4">
    <source>
        <dbReference type="ARBA" id="ARBA00022679"/>
    </source>
</evidence>
<evidence type="ECO:0000256" key="2">
    <source>
        <dbReference type="ARBA" id="ARBA00010488"/>
    </source>
</evidence>
<dbReference type="SUPFAM" id="SSF53756">
    <property type="entry name" value="UDP-Glycosyltransferase/glycogen phosphorylase"/>
    <property type="match status" value="1"/>
</dbReference>
<comment type="caution">
    <text evidence="7">The sequence shown here is derived from an EMBL/GenBank/DDBJ whole genome shotgun (WGS) entry which is preliminary data.</text>
</comment>
<keyword evidence="6" id="KW-0472">Membrane</keyword>
<organism evidence="7 8">
    <name type="scientific">Vandammella animalimorsus</name>
    <dbReference type="NCBI Taxonomy" id="2029117"/>
    <lineage>
        <taxon>Bacteria</taxon>
        <taxon>Pseudomonadati</taxon>
        <taxon>Pseudomonadota</taxon>
        <taxon>Betaproteobacteria</taxon>
        <taxon>Burkholderiales</taxon>
        <taxon>Comamonadaceae</taxon>
        <taxon>Vandammella</taxon>
    </lineage>
</organism>
<keyword evidence="3" id="KW-1003">Cell membrane</keyword>
<evidence type="ECO:0000256" key="3">
    <source>
        <dbReference type="ARBA" id="ARBA00022475"/>
    </source>
</evidence>
<evidence type="ECO:0000313" key="8">
    <source>
        <dbReference type="Proteomes" id="UP000218054"/>
    </source>
</evidence>
<dbReference type="GO" id="GO:0005886">
    <property type="term" value="C:plasma membrane"/>
    <property type="evidence" value="ECO:0007669"/>
    <property type="project" value="UniProtKB-SubCell"/>
</dbReference>
<reference evidence="7 8" key="1">
    <citation type="submission" date="2017-08" db="EMBL/GenBank/DDBJ databases">
        <title>WGS of Clinical strains of the CDC Group NO-1 linked to zoonotic infections in humans.</title>
        <authorList>
            <person name="Bernier A.-M."/>
            <person name="Bernard K."/>
        </authorList>
    </citation>
    <scope>NUCLEOTIDE SEQUENCE [LARGE SCALE GENOMIC DNA]</scope>
    <source>
        <strain evidence="7 8">NML00-0135</strain>
    </source>
</reference>
<evidence type="ECO:0000256" key="6">
    <source>
        <dbReference type="ARBA" id="ARBA00023136"/>
    </source>
</evidence>
<dbReference type="AlphaFoldDB" id="A0A2A2AFV2"/>
<gene>
    <name evidence="7" type="ORF">CK625_10190</name>
</gene>
<keyword evidence="4" id="KW-0808">Transferase</keyword>
<evidence type="ECO:0000313" key="7">
    <source>
        <dbReference type="EMBL" id="PAT36624.1"/>
    </source>
</evidence>
<dbReference type="PANTHER" id="PTHR37316">
    <property type="entry name" value="TEICHOIC ACID GLYCEROL-PHOSPHATE PRIMASE"/>
    <property type="match status" value="1"/>
</dbReference>
<evidence type="ECO:0008006" key="9">
    <source>
        <dbReference type="Google" id="ProtNLM"/>
    </source>
</evidence>
<dbReference type="InterPro" id="IPR043149">
    <property type="entry name" value="TagF_N"/>
</dbReference>
<dbReference type="Gene3D" id="3.40.50.11820">
    <property type="match status" value="1"/>
</dbReference>
<dbReference type="EMBL" id="NSJB01000008">
    <property type="protein sequence ID" value="PAT36624.1"/>
    <property type="molecule type" value="Genomic_DNA"/>
</dbReference>
<sequence length="402" mass="46169">MSKDAFFSSLLREASQRRRKENIIALVPEGGFRGNTKAAYLILSRLIQQQRLDWQVCWISSDRDKAMLSGLGMHSLSRDADRNQAADLYMRARYVLFGTHNFQDVDSWFWQSCSDGACKVQLWHGIPAKQVAYEMHEQMDNPYAFAGMASDSLSYDYCVIESPASWALYRKAFPSATFLPLGSPRNDLLVRDDYADLLLIGMEQAARERLEQARRHSRIALLCPTYREARYHRESFMRWLELAERIAQHKHWSVTVKLHPFHEQLHPEDMAAFKQASQQHGNIVLASANDDIQPYLKLSDALISDYSSVVADYLITGKPVLYFRPDEAQYWATRKRPVQPAFPEDEIGPVFHEPQACLDWLVQGEHERYAERAAAHARRLHANYGTGSATESLLAFLLSRPQ</sequence>